<keyword evidence="3" id="KW-0812">Transmembrane</keyword>
<feature type="domain" description="Heavy metal binding" evidence="4">
    <location>
        <begin position="359"/>
        <end position="385"/>
    </location>
</feature>
<organism evidence="8">
    <name type="scientific">hydrothermal vent metagenome</name>
    <dbReference type="NCBI Taxonomy" id="652676"/>
    <lineage>
        <taxon>unclassified sequences</taxon>
        <taxon>metagenomes</taxon>
        <taxon>ecological metagenomes</taxon>
    </lineage>
</organism>
<dbReference type="Pfam" id="PF19335">
    <property type="entry name" value="HMBD"/>
    <property type="match status" value="2"/>
</dbReference>
<dbReference type="Gene3D" id="2.40.30.170">
    <property type="match status" value="1"/>
</dbReference>
<feature type="domain" description="CusB-like barrel-sandwich hybrid" evidence="6">
    <location>
        <begin position="134"/>
        <end position="263"/>
    </location>
</feature>
<dbReference type="PANTHER" id="PTHR30097:SF15">
    <property type="entry name" value="CATION EFFLUX SYSTEM PROTEIN CUSB"/>
    <property type="match status" value="1"/>
</dbReference>
<dbReference type="AlphaFoldDB" id="A0A3B1DKM6"/>
<dbReference type="InterPro" id="IPR058790">
    <property type="entry name" value="BSH_CusB"/>
</dbReference>
<feature type="domain" description="CusB-like three alpha-helical bundle" evidence="5">
    <location>
        <begin position="168"/>
        <end position="229"/>
    </location>
</feature>
<keyword evidence="3" id="KW-0472">Membrane</keyword>
<protein>
    <submittedName>
        <fullName evidence="8">Probable Co/Zn/Cd efflux system membrane fusion protein</fullName>
    </submittedName>
</protein>
<keyword evidence="2" id="KW-0813">Transport</keyword>
<evidence type="ECO:0000256" key="3">
    <source>
        <dbReference type="SAM" id="Phobius"/>
    </source>
</evidence>
<dbReference type="Pfam" id="PF25919">
    <property type="entry name" value="BSH_CusB"/>
    <property type="match status" value="1"/>
</dbReference>
<dbReference type="PANTHER" id="PTHR30097">
    <property type="entry name" value="CATION EFFLUX SYSTEM PROTEIN CUSB"/>
    <property type="match status" value="1"/>
</dbReference>
<feature type="transmembrane region" description="Helical" evidence="3">
    <location>
        <begin position="7"/>
        <end position="26"/>
    </location>
</feature>
<proteinExistence type="inferred from homology"/>
<dbReference type="GO" id="GO:0046872">
    <property type="term" value="F:metal ion binding"/>
    <property type="evidence" value="ECO:0007669"/>
    <property type="project" value="InterPro"/>
</dbReference>
<dbReference type="FunFam" id="2.40.30.170:FF:000010">
    <property type="entry name" value="Efflux RND transporter periplasmic adaptor subunit"/>
    <property type="match status" value="1"/>
</dbReference>
<dbReference type="Gene3D" id="2.40.420.20">
    <property type="match status" value="1"/>
</dbReference>
<evidence type="ECO:0000259" key="5">
    <source>
        <dbReference type="Pfam" id="PF25869"/>
    </source>
</evidence>
<dbReference type="InterPro" id="IPR058792">
    <property type="entry name" value="Beta-barrel_RND_2"/>
</dbReference>
<dbReference type="GO" id="GO:0030313">
    <property type="term" value="C:cell envelope"/>
    <property type="evidence" value="ECO:0007669"/>
    <property type="project" value="TreeGrafter"/>
</dbReference>
<dbReference type="SUPFAM" id="SSF111369">
    <property type="entry name" value="HlyD-like secretion proteins"/>
    <property type="match status" value="1"/>
</dbReference>
<evidence type="ECO:0000259" key="6">
    <source>
        <dbReference type="Pfam" id="PF25919"/>
    </source>
</evidence>
<sequence length="659" mass="74009">MLNKIKNHWPFIVGGIVVGMIFMKGISPTKSGSHSDHTASGSESSEKKIKFWTCSMHPQIKMPEKGLCPLCGMDLIPLMEGDDADDDSGIVSLKLNKKARKLAEIETTEVIYKEAVNEIRLVGKVDYDETRLSYISAWIAGRMDRLYVDFTGIKVRKGDHLIKLYSPELLAAQEEYLQAIKNLEETKGSELGILRSTSESTLKSSREKLRLYGISEKQIQNIVKRGKPQEHMTINSPVTGTVIHKNGFEGMYVKTGDKVYTIADLSQVWLFLEAYESDIQWLHYGQKVTIEAESFPGQKFHGKIAFIEPFVNEKTRTIKLRVNVDNKNEKLKPGMFVRTTIKSVVGEGGKVYEEELAGKWICPMHPDIVKDHQAPCDICGMDLIKTKEFGFAESPSLRKKVLIIPKTAALITGKRAVVYVENINDETGIHRYEGREVVLGPRAGKNYIIASGLKEGERVVIKGNFKIDSALQIQAKPSMMNPAGYYSEGYGVISGTVSSDENAGLLVSALPSYLNVSKALAGDDVQQSIRHLKEFRKQIKNIIEKNSWTDISEGLVGEVNQLQKELSVIDLDIKSLRKRFGRVSLILKNIFSKYEYKEDIKFFLSFCPMALGNGAYWLQDSDEVKNPYYGESMLGCGEIQKEYGRKIIKQQPKGSTHNH</sequence>
<reference evidence="8" key="1">
    <citation type="submission" date="2018-06" db="EMBL/GenBank/DDBJ databases">
        <authorList>
            <person name="Zhirakovskaya E."/>
        </authorList>
    </citation>
    <scope>NUCLEOTIDE SEQUENCE</scope>
</reference>
<evidence type="ECO:0000313" key="8">
    <source>
        <dbReference type="EMBL" id="VAX35540.1"/>
    </source>
</evidence>
<evidence type="ECO:0000259" key="4">
    <source>
        <dbReference type="Pfam" id="PF19335"/>
    </source>
</evidence>
<dbReference type="Gene3D" id="6.10.140.730">
    <property type="match status" value="1"/>
</dbReference>
<dbReference type="InterPro" id="IPR045800">
    <property type="entry name" value="HMBD"/>
</dbReference>
<accession>A0A3B1DKM6</accession>
<dbReference type="EMBL" id="UOGJ01000064">
    <property type="protein sequence ID" value="VAX35540.1"/>
    <property type="molecule type" value="Genomic_DNA"/>
</dbReference>
<dbReference type="InterPro" id="IPR051909">
    <property type="entry name" value="MFP_Cation_Efflux"/>
</dbReference>
<evidence type="ECO:0000256" key="1">
    <source>
        <dbReference type="ARBA" id="ARBA00009477"/>
    </source>
</evidence>
<dbReference type="InterPro" id="IPR058791">
    <property type="entry name" value="3HB_CusB"/>
</dbReference>
<feature type="domain" description="CusB-like beta-barrel" evidence="7">
    <location>
        <begin position="267"/>
        <end position="342"/>
    </location>
</feature>
<name>A0A3B1DKM6_9ZZZZ</name>
<keyword evidence="3" id="KW-1133">Transmembrane helix</keyword>
<dbReference type="Pfam" id="PF25954">
    <property type="entry name" value="Beta-barrel_RND_2"/>
    <property type="match status" value="1"/>
</dbReference>
<dbReference type="GO" id="GO:0015679">
    <property type="term" value="P:plasma membrane copper ion transport"/>
    <property type="evidence" value="ECO:0007669"/>
    <property type="project" value="TreeGrafter"/>
</dbReference>
<dbReference type="Pfam" id="PF25869">
    <property type="entry name" value="3HB_CusB"/>
    <property type="match status" value="1"/>
</dbReference>
<evidence type="ECO:0000256" key="2">
    <source>
        <dbReference type="ARBA" id="ARBA00022448"/>
    </source>
</evidence>
<comment type="similarity">
    <text evidence="1">Belongs to the membrane fusion protein (MFP) (TC 8.A.1) family.</text>
</comment>
<gene>
    <name evidence="8" type="ORF">MNBD_UNCLBAC01-2151</name>
</gene>
<dbReference type="GO" id="GO:0060003">
    <property type="term" value="P:copper ion export"/>
    <property type="evidence" value="ECO:0007669"/>
    <property type="project" value="TreeGrafter"/>
</dbReference>
<evidence type="ECO:0000259" key="7">
    <source>
        <dbReference type="Pfam" id="PF25954"/>
    </source>
</evidence>
<feature type="domain" description="Heavy metal binding" evidence="4">
    <location>
        <begin position="51"/>
        <end position="77"/>
    </location>
</feature>